<dbReference type="PRINTS" id="PR00019">
    <property type="entry name" value="LEURICHRPT"/>
</dbReference>
<dbReference type="PANTHER" id="PTHR47410">
    <property type="entry name" value="TOLL-LIKE RECEPTOR 7-RELATED"/>
    <property type="match status" value="1"/>
</dbReference>
<dbReference type="GO" id="GO:0002224">
    <property type="term" value="P:toll-like receptor signaling pathway"/>
    <property type="evidence" value="ECO:0007669"/>
    <property type="project" value="TreeGrafter"/>
</dbReference>
<evidence type="ECO:0000256" key="10">
    <source>
        <dbReference type="ARBA" id="ARBA00022989"/>
    </source>
</evidence>
<evidence type="ECO:0000256" key="1">
    <source>
        <dbReference type="ARBA" id="ARBA00004177"/>
    </source>
</evidence>
<feature type="domain" description="TIR" evidence="18">
    <location>
        <begin position="876"/>
        <end position="1025"/>
    </location>
</feature>
<evidence type="ECO:0000256" key="8">
    <source>
        <dbReference type="ARBA" id="ARBA00022753"/>
    </source>
</evidence>
<evidence type="ECO:0000256" key="15">
    <source>
        <dbReference type="ARBA" id="ARBA00046288"/>
    </source>
</evidence>
<evidence type="ECO:0000256" key="3">
    <source>
        <dbReference type="ARBA" id="ARBA00022588"/>
    </source>
</evidence>
<keyword evidence="5 16" id="KW-0812">Transmembrane</keyword>
<keyword evidence="9" id="KW-0391">Immunity</keyword>
<dbReference type="InterPro" id="IPR032675">
    <property type="entry name" value="LRR_dom_sf"/>
</dbReference>
<proteinExistence type="evidence at transcript level"/>
<dbReference type="GO" id="GO:0045087">
    <property type="term" value="P:innate immune response"/>
    <property type="evidence" value="ECO:0007669"/>
    <property type="project" value="UniProtKB-KW"/>
</dbReference>
<feature type="chain" id="PRO_5018060085" evidence="17">
    <location>
        <begin position="18"/>
        <end position="1038"/>
    </location>
</feature>
<keyword evidence="4" id="KW-0433">Leucine-rich repeat</keyword>
<keyword evidence="7" id="KW-0677">Repeat</keyword>
<evidence type="ECO:0000256" key="13">
    <source>
        <dbReference type="ARBA" id="ARBA00023180"/>
    </source>
</evidence>
<accession>A0A3G2YRH6</accession>
<reference evidence="19" key="1">
    <citation type="submission" date="2018-04" db="EMBL/GenBank/DDBJ databases">
        <title>Cloning and function of some TLR gene in Korean lamprey.</title>
        <authorList>
            <person name="Ding S."/>
            <person name="Zhou Z."/>
            <person name="Wang Y."/>
            <person name="Luo X."/>
            <person name="He Y."/>
            <person name="Zhang Q."/>
        </authorList>
    </citation>
    <scope>NUCLEOTIDE SEQUENCE</scope>
</reference>
<dbReference type="InterPro" id="IPR000157">
    <property type="entry name" value="TIR_dom"/>
</dbReference>
<evidence type="ECO:0000313" key="19">
    <source>
        <dbReference type="EMBL" id="AYP27506.1"/>
    </source>
</evidence>
<dbReference type="PANTHER" id="PTHR47410:SF5">
    <property type="entry name" value="TOLL-LIKE RECEPTOR 3"/>
    <property type="match status" value="1"/>
</dbReference>
<dbReference type="GO" id="GO:0006954">
    <property type="term" value="P:inflammatory response"/>
    <property type="evidence" value="ECO:0007669"/>
    <property type="project" value="UniProtKB-KW"/>
</dbReference>
<evidence type="ECO:0000256" key="6">
    <source>
        <dbReference type="ARBA" id="ARBA00022729"/>
    </source>
</evidence>
<dbReference type="InterPro" id="IPR003591">
    <property type="entry name" value="Leu-rich_rpt_typical-subtyp"/>
</dbReference>
<dbReference type="InterPro" id="IPR035897">
    <property type="entry name" value="Toll_tir_struct_dom_sf"/>
</dbReference>
<dbReference type="Gene3D" id="3.80.10.10">
    <property type="entry name" value="Ribonuclease Inhibitor"/>
    <property type="match status" value="1"/>
</dbReference>
<dbReference type="InterPro" id="IPR001611">
    <property type="entry name" value="Leu-rich_rpt"/>
</dbReference>
<evidence type="ECO:0000259" key="18">
    <source>
        <dbReference type="PROSITE" id="PS50104"/>
    </source>
</evidence>
<dbReference type="Pfam" id="PF01582">
    <property type="entry name" value="TIR"/>
    <property type="match status" value="1"/>
</dbReference>
<dbReference type="SMART" id="SM00365">
    <property type="entry name" value="LRR_SD22"/>
    <property type="match status" value="7"/>
</dbReference>
<dbReference type="Gene3D" id="3.40.50.10140">
    <property type="entry name" value="Toll/interleukin-1 receptor homology (TIR) domain"/>
    <property type="match status" value="1"/>
</dbReference>
<keyword evidence="12" id="KW-0675">Receptor</keyword>
<dbReference type="AlphaFoldDB" id="A0A3G2YRH6"/>
<feature type="signal peptide" evidence="17">
    <location>
        <begin position="1"/>
        <end position="17"/>
    </location>
</feature>
<dbReference type="GO" id="GO:0051607">
    <property type="term" value="P:defense response to virus"/>
    <property type="evidence" value="ECO:0007669"/>
    <property type="project" value="TreeGrafter"/>
</dbReference>
<keyword evidence="10 16" id="KW-1133">Transmembrane helix</keyword>
<gene>
    <name evidence="19" type="primary">TLR7b</name>
</gene>
<keyword evidence="13" id="KW-0325">Glycoprotein</keyword>
<evidence type="ECO:0000256" key="12">
    <source>
        <dbReference type="ARBA" id="ARBA00023170"/>
    </source>
</evidence>
<dbReference type="SMART" id="SM00255">
    <property type="entry name" value="TIR"/>
    <property type="match status" value="1"/>
</dbReference>
<dbReference type="PROSITE" id="PS51450">
    <property type="entry name" value="LRR"/>
    <property type="match status" value="3"/>
</dbReference>
<dbReference type="GO" id="GO:0032755">
    <property type="term" value="P:positive regulation of interleukin-6 production"/>
    <property type="evidence" value="ECO:0007669"/>
    <property type="project" value="TreeGrafter"/>
</dbReference>
<dbReference type="GO" id="GO:0005886">
    <property type="term" value="C:plasma membrane"/>
    <property type="evidence" value="ECO:0007669"/>
    <property type="project" value="TreeGrafter"/>
</dbReference>
<evidence type="ECO:0000256" key="2">
    <source>
        <dbReference type="ARBA" id="ARBA00009634"/>
    </source>
</evidence>
<dbReference type="GO" id="GO:1902533">
    <property type="term" value="P:positive regulation of intracellular signal transduction"/>
    <property type="evidence" value="ECO:0007669"/>
    <property type="project" value="UniProtKB-ARBA"/>
</dbReference>
<evidence type="ECO:0000256" key="16">
    <source>
        <dbReference type="SAM" id="Phobius"/>
    </source>
</evidence>
<evidence type="ECO:0000256" key="5">
    <source>
        <dbReference type="ARBA" id="ARBA00022692"/>
    </source>
</evidence>
<dbReference type="Pfam" id="PF13855">
    <property type="entry name" value="LRR_8"/>
    <property type="match status" value="3"/>
</dbReference>
<dbReference type="GO" id="GO:0007249">
    <property type="term" value="P:canonical NF-kappaB signal transduction"/>
    <property type="evidence" value="ECO:0007669"/>
    <property type="project" value="TreeGrafter"/>
</dbReference>
<dbReference type="SMR" id="A0A3G2YRH6"/>
<dbReference type="GO" id="GO:0005768">
    <property type="term" value="C:endosome"/>
    <property type="evidence" value="ECO:0007669"/>
    <property type="project" value="UniProtKB-SubCell"/>
</dbReference>
<organism evidence="19">
    <name type="scientific">Eudontomyzon morii</name>
    <name type="common">Korean lamprey</name>
    <dbReference type="NCBI Taxonomy" id="682880"/>
    <lineage>
        <taxon>Eukaryota</taxon>
        <taxon>Metazoa</taxon>
        <taxon>Chordata</taxon>
        <taxon>Craniata</taxon>
        <taxon>Vertebrata</taxon>
        <taxon>Cyclostomata</taxon>
        <taxon>Hyperoartia</taxon>
        <taxon>Petromyzontiformes</taxon>
        <taxon>Petromyzontidae</taxon>
        <taxon>Eudontomyzon</taxon>
    </lineage>
</organism>
<sequence length="1038" mass="119963">MKLIFFLCLLNGVPTAGKHPEIRRWWPSTLPCEVKVSQKTNTSDADIKLSCNNRNLYNVPKNIPANTTILILSDNNIKLVKRESFFDCKGSLKELDLSGNCWRMYHQNLPSTHCNHKFTIEEDAFVDLLNLTSLSLNRNSLILVPKKLPQSLKTLWLEFNHITTLSSGDFYGLHNLQNLHLCCNCYLSNACYKSFNISHDVFTLPNLTFLDVSSNNLTDVKLNLSTTIRNLVIGNNDIRKLRRQHFHGMMHLESLDVALNCPRCITASFPCKPCPNNEPLDIDTFIFSDMPLLTHIDLASTSLKKIPPLLFENNTHMTYLDLSFNYLGGEIENGIFLNYLQRIEHLNLSFNYYFQKYPVELKLSSNFANLTSLKELILTGLIFQYLGINNLNPLKTLLNLTSINLSLNFIKQVNIMAFKGLSQLNEIILSENLISPENNAGCLIPKPDVFVNTVEKNEGSVLLLISKHDKKVGVPQCKMYNKVLDLGNNSIFFIQKKYFHDMGNIECLVLSRNFINQALNGTEFSNLPKLKFLDLSYNRISLVFNTAFSELPYLEVLDLSYNQYYFSLDGLVHSINFISGMSALTELRLVGNGIRSLSTDSPLYSNTLKTLNFQGNRLDILWEDGKHFNLFENFTQLQNLDMSHNKIRFILKNSVFVHLKKLKVLNISHNRLTRIPWDELAKLEHLQQLDLSYNHLTQLSDVSNSTSITKLIMRNNNIAFISADFVKSMRLLTVLDIRRNNLTAESQERFSIHNMKQLEVLKFSGNPFLCTCSNVWFLSWINSTTIIIPKLATNVKCKYPLDTFSGKNIGVIFSLKESQCEYITTGMVLFLIYNVLIISLMATSFIWVRFRWNFAHLFRSFCRGKVNYSYENLNQNSYDAFVAYDSSNADVCEWVLTEIRVHLEEKSNYPSRCHLCIEDRDWMPGISISNNLATSVYNSRKTVFVLTKDYITSGHFRQAWSMAQQRMIDEKKDVMVFVILERMPSRFLYSRYMRMRKRLCPDSFLQWPPNPHAQHLFWKCLRAEITKSQTEQYWQVAQ</sequence>
<keyword evidence="14" id="KW-0395">Inflammatory response</keyword>
<evidence type="ECO:0000256" key="4">
    <source>
        <dbReference type="ARBA" id="ARBA00022614"/>
    </source>
</evidence>
<evidence type="ECO:0000256" key="11">
    <source>
        <dbReference type="ARBA" id="ARBA00023136"/>
    </source>
</evidence>
<keyword evidence="6 17" id="KW-0732">Signal</keyword>
<dbReference type="SUPFAM" id="SSF52200">
    <property type="entry name" value="Toll/Interleukin receptor TIR domain"/>
    <property type="match status" value="1"/>
</dbReference>
<comment type="similarity">
    <text evidence="2">Belongs to the Toll-like receptor family.</text>
</comment>
<protein>
    <submittedName>
        <fullName evidence="19">TLR7b</fullName>
    </submittedName>
</protein>
<name>A0A3G2YRH6_9PETR</name>
<evidence type="ECO:0000256" key="14">
    <source>
        <dbReference type="ARBA" id="ARBA00023198"/>
    </source>
</evidence>
<evidence type="ECO:0000256" key="9">
    <source>
        <dbReference type="ARBA" id="ARBA00022859"/>
    </source>
</evidence>
<dbReference type="InterPro" id="IPR026906">
    <property type="entry name" value="LRR_5"/>
</dbReference>
<evidence type="ECO:0000256" key="7">
    <source>
        <dbReference type="ARBA" id="ARBA00022737"/>
    </source>
</evidence>
<dbReference type="SMART" id="SM00364">
    <property type="entry name" value="LRR_BAC"/>
    <property type="match status" value="5"/>
</dbReference>
<dbReference type="PROSITE" id="PS50104">
    <property type="entry name" value="TIR"/>
    <property type="match status" value="1"/>
</dbReference>
<keyword evidence="11 16" id="KW-0472">Membrane</keyword>
<dbReference type="GO" id="GO:0038187">
    <property type="term" value="F:pattern recognition receptor activity"/>
    <property type="evidence" value="ECO:0007669"/>
    <property type="project" value="TreeGrafter"/>
</dbReference>
<dbReference type="Pfam" id="PF13306">
    <property type="entry name" value="LRR_5"/>
    <property type="match status" value="1"/>
</dbReference>
<feature type="transmembrane region" description="Helical" evidence="16">
    <location>
        <begin position="827"/>
        <end position="850"/>
    </location>
</feature>
<evidence type="ECO:0000256" key="17">
    <source>
        <dbReference type="SAM" id="SignalP"/>
    </source>
</evidence>
<dbReference type="SMART" id="SM00369">
    <property type="entry name" value="LRR_TYP"/>
    <property type="match status" value="10"/>
</dbReference>
<keyword evidence="8" id="KW-0967">Endosome</keyword>
<keyword evidence="3" id="KW-0399">Innate immunity</keyword>
<dbReference type="EMBL" id="MH168357">
    <property type="protein sequence ID" value="AYP27506.1"/>
    <property type="molecule type" value="mRNA"/>
</dbReference>
<dbReference type="SUPFAM" id="SSF52058">
    <property type="entry name" value="L domain-like"/>
    <property type="match status" value="3"/>
</dbReference>
<comment type="subcellular location">
    <subcellularLocation>
        <location evidence="15">Endomembrane system</location>
        <topology evidence="15">Single-pass type I membrane protein</topology>
    </subcellularLocation>
    <subcellularLocation>
        <location evidence="1">Endosome</location>
    </subcellularLocation>
</comment>